<dbReference type="Proteomes" id="UP000472755">
    <property type="component" value="Unassembled WGS sequence"/>
</dbReference>
<gene>
    <name evidence="2" type="ORF">FYJ76_13645</name>
    <name evidence="3" type="ORF">GMD59_12005</name>
</gene>
<evidence type="ECO:0000259" key="1">
    <source>
        <dbReference type="Pfam" id="PF01261"/>
    </source>
</evidence>
<sequence length="306" mass="35056">MKLGFITSILDQYGYEQMIDTAAEMGFSCVEVACWPDGKAERRYAGVCHINVDRVLADDAYAAHLLSYSAEKNITISSLAFYPNTMDSDLEKRAANIAHLKNVIRASAKLKINMVSTFIGRDQTLPTEDNLELVKQLWPDIIRLAETLNVRIAIENCPMLFGREQWPGGQNLMCTPQLWRAVFDVLPSKYLGLNYDPSHFVWQMMDYISPLYEFRDRIFHVHFKDIKLYPERLAQAGVLAYPLEYMQPKIPGLGDVDWGRFVSALTDIGYDGYACLEIEDRAFEGTPERVRASLRLSKRYIEQFVI</sequence>
<name>A0A6I2UC55_9FIRM</name>
<dbReference type="PANTHER" id="PTHR12110">
    <property type="entry name" value="HYDROXYPYRUVATE ISOMERASE"/>
    <property type="match status" value="1"/>
</dbReference>
<dbReference type="InterPro" id="IPR013022">
    <property type="entry name" value="Xyl_isomerase-like_TIM-brl"/>
</dbReference>
<feature type="domain" description="Xylose isomerase-like TIM barrel" evidence="1">
    <location>
        <begin position="20"/>
        <end position="299"/>
    </location>
</feature>
<dbReference type="Gene3D" id="3.20.20.150">
    <property type="entry name" value="Divalent-metal-dependent TIM barrel enzymes"/>
    <property type="match status" value="1"/>
</dbReference>
<dbReference type="AlphaFoldDB" id="A0A6I2UC55"/>
<proteinExistence type="predicted"/>
<evidence type="ECO:0000313" key="4">
    <source>
        <dbReference type="Proteomes" id="UP000431913"/>
    </source>
</evidence>
<dbReference type="SUPFAM" id="SSF51658">
    <property type="entry name" value="Xylose isomerase-like"/>
    <property type="match status" value="1"/>
</dbReference>
<dbReference type="PANTHER" id="PTHR12110:SF21">
    <property type="entry name" value="XYLOSE ISOMERASE-LIKE TIM BARREL DOMAIN-CONTAINING PROTEIN"/>
    <property type="match status" value="1"/>
</dbReference>
<protein>
    <submittedName>
        <fullName evidence="2">Sugar phosphate isomerase/epimerase</fullName>
    </submittedName>
    <submittedName>
        <fullName evidence="3">TIM barrel protein</fullName>
    </submittedName>
</protein>
<evidence type="ECO:0000313" key="5">
    <source>
        <dbReference type="Proteomes" id="UP000472755"/>
    </source>
</evidence>
<evidence type="ECO:0000313" key="2">
    <source>
        <dbReference type="EMBL" id="MST92960.1"/>
    </source>
</evidence>
<reference evidence="3 5" key="1">
    <citation type="journal article" date="2019" name="Nat. Med.">
        <title>A library of human gut bacterial isolates paired with longitudinal multiomics data enables mechanistic microbiome research.</title>
        <authorList>
            <person name="Poyet M."/>
            <person name="Groussin M."/>
            <person name="Gibbons S.M."/>
            <person name="Avila-Pacheco J."/>
            <person name="Jiang X."/>
            <person name="Kearney S.M."/>
            <person name="Perrotta A.R."/>
            <person name="Berdy B."/>
            <person name="Zhao S."/>
            <person name="Lieberman T.D."/>
            <person name="Swanson P.K."/>
            <person name="Smith M."/>
            <person name="Roesemann S."/>
            <person name="Alexander J.E."/>
            <person name="Rich S.A."/>
            <person name="Livny J."/>
            <person name="Vlamakis H."/>
            <person name="Clish C."/>
            <person name="Bullock K."/>
            <person name="Deik A."/>
            <person name="Scott J."/>
            <person name="Pierce K.A."/>
            <person name="Xavier R.J."/>
            <person name="Alm E.J."/>
        </authorList>
    </citation>
    <scope>NUCLEOTIDE SEQUENCE [LARGE SCALE GENOMIC DNA]</scope>
    <source>
        <strain evidence="3 5">BIOML-A4</strain>
    </source>
</reference>
<dbReference type="GO" id="GO:0016853">
    <property type="term" value="F:isomerase activity"/>
    <property type="evidence" value="ECO:0007669"/>
    <property type="project" value="UniProtKB-KW"/>
</dbReference>
<reference evidence="2 4" key="2">
    <citation type="submission" date="2019-08" db="EMBL/GenBank/DDBJ databases">
        <title>In-depth cultivation of the pig gut microbiome towards novel bacterial diversity and tailored functional studies.</title>
        <authorList>
            <person name="Wylensek D."/>
            <person name="Hitch T.C.A."/>
            <person name="Clavel T."/>
        </authorList>
    </citation>
    <scope>NUCLEOTIDE SEQUENCE [LARGE SCALE GENOMIC DNA]</scope>
    <source>
        <strain evidence="2 4">WCA3-601-WT-6J</strain>
    </source>
</reference>
<dbReference type="EMBL" id="VUNJ01000017">
    <property type="protein sequence ID" value="MST92960.1"/>
    <property type="molecule type" value="Genomic_DNA"/>
</dbReference>
<dbReference type="InterPro" id="IPR036237">
    <property type="entry name" value="Xyl_isomerase-like_sf"/>
</dbReference>
<dbReference type="InterPro" id="IPR050312">
    <property type="entry name" value="IolE/XylAMocC-like"/>
</dbReference>
<dbReference type="Pfam" id="PF01261">
    <property type="entry name" value="AP_endonuc_2"/>
    <property type="match status" value="1"/>
</dbReference>
<keyword evidence="2" id="KW-0413">Isomerase</keyword>
<comment type="caution">
    <text evidence="2">The sequence shown here is derived from an EMBL/GenBank/DDBJ whole genome shotgun (WGS) entry which is preliminary data.</text>
</comment>
<dbReference type="RefSeq" id="WP_055079687.1">
    <property type="nucleotide sequence ID" value="NZ_CAOJUJ010000018.1"/>
</dbReference>
<dbReference type="Proteomes" id="UP000431913">
    <property type="component" value="Unassembled WGS sequence"/>
</dbReference>
<accession>A0A6I2UC55</accession>
<organism evidence="2 4">
    <name type="scientific">Ruthenibacterium lactatiformans</name>
    <dbReference type="NCBI Taxonomy" id="1550024"/>
    <lineage>
        <taxon>Bacteria</taxon>
        <taxon>Bacillati</taxon>
        <taxon>Bacillota</taxon>
        <taxon>Clostridia</taxon>
        <taxon>Eubacteriales</taxon>
        <taxon>Oscillospiraceae</taxon>
        <taxon>Ruthenibacterium</taxon>
    </lineage>
</organism>
<evidence type="ECO:0000313" key="3">
    <source>
        <dbReference type="EMBL" id="MTS28003.1"/>
    </source>
</evidence>
<dbReference type="EMBL" id="WMZU01000019">
    <property type="protein sequence ID" value="MTS28003.1"/>
    <property type="molecule type" value="Genomic_DNA"/>
</dbReference>